<dbReference type="Proteomes" id="UP000321839">
    <property type="component" value="Unassembled WGS sequence"/>
</dbReference>
<feature type="transmembrane region" description="Helical" evidence="7">
    <location>
        <begin position="362"/>
        <end position="383"/>
    </location>
</feature>
<accession>A0AB34AIF5</accession>
<evidence type="ECO:0000256" key="1">
    <source>
        <dbReference type="ARBA" id="ARBA00004651"/>
    </source>
</evidence>
<feature type="transmembrane region" description="Helical" evidence="7">
    <location>
        <begin position="7"/>
        <end position="27"/>
    </location>
</feature>
<dbReference type="SUPFAM" id="SSF103473">
    <property type="entry name" value="MFS general substrate transporter"/>
    <property type="match status" value="1"/>
</dbReference>
<dbReference type="Gene3D" id="1.20.1250.20">
    <property type="entry name" value="MFS general substrate transporter like domains"/>
    <property type="match status" value="1"/>
</dbReference>
<dbReference type="RefSeq" id="WP_073344097.1">
    <property type="nucleotide sequence ID" value="NZ_BKAW01000007.1"/>
</dbReference>
<evidence type="ECO:0000313" key="10">
    <source>
        <dbReference type="Proteomes" id="UP000321839"/>
    </source>
</evidence>
<comment type="subcellular location">
    <subcellularLocation>
        <location evidence="1">Cell membrane</location>
        <topology evidence="1">Multi-pass membrane protein</topology>
    </subcellularLocation>
</comment>
<evidence type="ECO:0000256" key="4">
    <source>
        <dbReference type="ARBA" id="ARBA00022692"/>
    </source>
</evidence>
<feature type="transmembrane region" description="Helical" evidence="7">
    <location>
        <begin position="276"/>
        <end position="308"/>
    </location>
</feature>
<feature type="transmembrane region" description="Helical" evidence="7">
    <location>
        <begin position="214"/>
        <end position="232"/>
    </location>
</feature>
<dbReference type="InterPro" id="IPR011701">
    <property type="entry name" value="MFS"/>
</dbReference>
<dbReference type="AlphaFoldDB" id="A0AB34AIF5"/>
<keyword evidence="5 7" id="KW-1133">Transmembrane helix</keyword>
<comment type="caution">
    <text evidence="9">The sequence shown here is derived from an EMBL/GenBank/DDBJ whole genome shotgun (WGS) entry which is preliminary data.</text>
</comment>
<protein>
    <submittedName>
        <fullName evidence="9">Chloramphenicol resistance protein</fullName>
    </submittedName>
</protein>
<dbReference type="InterPro" id="IPR036259">
    <property type="entry name" value="MFS_trans_sf"/>
</dbReference>
<dbReference type="GO" id="GO:0005886">
    <property type="term" value="C:plasma membrane"/>
    <property type="evidence" value="ECO:0007669"/>
    <property type="project" value="UniProtKB-SubCell"/>
</dbReference>
<evidence type="ECO:0000256" key="5">
    <source>
        <dbReference type="ARBA" id="ARBA00022989"/>
    </source>
</evidence>
<gene>
    <name evidence="9" type="ORF">SCO02_15820</name>
</gene>
<evidence type="ECO:0000256" key="3">
    <source>
        <dbReference type="ARBA" id="ARBA00022475"/>
    </source>
</evidence>
<feature type="transmembrane region" description="Helical" evidence="7">
    <location>
        <begin position="72"/>
        <end position="94"/>
    </location>
</feature>
<keyword evidence="6 7" id="KW-0472">Membrane</keyword>
<organism evidence="9 10">
    <name type="scientific">Staphylococcus ureilyticus</name>
    <name type="common">Staphylococcus cohnii subsp. urealyticus</name>
    <dbReference type="NCBI Taxonomy" id="94138"/>
    <lineage>
        <taxon>Bacteria</taxon>
        <taxon>Bacillati</taxon>
        <taxon>Bacillota</taxon>
        <taxon>Bacilli</taxon>
        <taxon>Bacillales</taxon>
        <taxon>Staphylococcaceae</taxon>
        <taxon>Staphylococcus</taxon>
        <taxon>Staphylococcus cohnii species complex</taxon>
    </lineage>
</organism>
<sequence>MSVMRIFTFILSIFIVGMVEMMVAGIMNLMSSDLHVSEAIIGQLVTLYAITFAVAGPILVKLTNRFSPRMVLLWALLTFVVGNIIIAIAPNFSILVIGRILSSAAAALIVVKILALTALLTAPQHRGKMIGIVYSGFSGANVFGVPIGTVIGDLVGWRYTFLFIVVISLFVGILMYIYVPKLSDHLSSNTDTETSSNRSNAYSKVLRPAEVTKYLGITFLLLVANSVTFIYINPLILSGGHQLSFVSIALLINGIAGVIGTSMGGFLSDRLTSKRWLVIATAVFIVMMLILNMFLPGTGLLLMIIFIWNIMQWSTNPAVQSGIIEHVEGDTSQVMSWNMSSLNAGIGIGGIVGGLVVSNLNVYATTYFSAAIALVAFILVISLKNVAKYNKAS</sequence>
<feature type="transmembrane region" description="Helical" evidence="7">
    <location>
        <begin position="132"/>
        <end position="151"/>
    </location>
</feature>
<proteinExistence type="predicted"/>
<evidence type="ECO:0000313" key="9">
    <source>
        <dbReference type="EMBL" id="GEQ03141.1"/>
    </source>
</evidence>
<dbReference type="EMBL" id="BKAW01000007">
    <property type="protein sequence ID" value="GEQ03141.1"/>
    <property type="molecule type" value="Genomic_DNA"/>
</dbReference>
<dbReference type="Pfam" id="PF07690">
    <property type="entry name" value="MFS_1"/>
    <property type="match status" value="1"/>
</dbReference>
<evidence type="ECO:0000259" key="8">
    <source>
        <dbReference type="PROSITE" id="PS50850"/>
    </source>
</evidence>
<feature type="transmembrane region" description="Helical" evidence="7">
    <location>
        <begin position="157"/>
        <end position="179"/>
    </location>
</feature>
<dbReference type="CDD" id="cd17324">
    <property type="entry name" value="MFS_NepI_like"/>
    <property type="match status" value="1"/>
</dbReference>
<name>A0AB34AIF5_STAUR</name>
<keyword evidence="10" id="KW-1185">Reference proteome</keyword>
<keyword evidence="3" id="KW-1003">Cell membrane</keyword>
<keyword evidence="4 7" id="KW-0812">Transmembrane</keyword>
<dbReference type="PANTHER" id="PTHR43124:SF8">
    <property type="entry name" value="INNER MEMBRANE TRANSPORT PROTEIN YDHP"/>
    <property type="match status" value="1"/>
</dbReference>
<dbReference type="InterPro" id="IPR050189">
    <property type="entry name" value="MFS_Efflux_Transporters"/>
</dbReference>
<dbReference type="InterPro" id="IPR020846">
    <property type="entry name" value="MFS_dom"/>
</dbReference>
<feature type="domain" description="Major facilitator superfamily (MFS) profile" evidence="8">
    <location>
        <begin position="5"/>
        <end position="388"/>
    </location>
</feature>
<dbReference type="GO" id="GO:0022857">
    <property type="term" value="F:transmembrane transporter activity"/>
    <property type="evidence" value="ECO:0007669"/>
    <property type="project" value="InterPro"/>
</dbReference>
<feature type="transmembrane region" description="Helical" evidence="7">
    <location>
        <begin position="39"/>
        <end position="60"/>
    </location>
</feature>
<dbReference type="PANTHER" id="PTHR43124">
    <property type="entry name" value="PURINE EFFLUX PUMP PBUE"/>
    <property type="match status" value="1"/>
</dbReference>
<feature type="transmembrane region" description="Helical" evidence="7">
    <location>
        <begin position="244"/>
        <end position="264"/>
    </location>
</feature>
<dbReference type="PROSITE" id="PS50850">
    <property type="entry name" value="MFS"/>
    <property type="match status" value="1"/>
</dbReference>
<keyword evidence="2" id="KW-0813">Transport</keyword>
<reference evidence="9 10" key="1">
    <citation type="submission" date="2019-07" db="EMBL/GenBank/DDBJ databases">
        <title>Whole genome shotgun sequence of Staphylococcus cohnii subsp. urealyticus NBRC 109766.</title>
        <authorList>
            <person name="Hosoyama A."/>
            <person name="Uohara A."/>
            <person name="Ohji S."/>
            <person name="Ichikawa N."/>
        </authorList>
    </citation>
    <scope>NUCLEOTIDE SEQUENCE [LARGE SCALE GENOMIC DNA]</scope>
    <source>
        <strain evidence="9 10">NBRC 109766</strain>
    </source>
</reference>
<feature type="transmembrane region" description="Helical" evidence="7">
    <location>
        <begin position="100"/>
        <end position="120"/>
    </location>
</feature>
<evidence type="ECO:0000256" key="7">
    <source>
        <dbReference type="SAM" id="Phobius"/>
    </source>
</evidence>
<evidence type="ECO:0000256" key="2">
    <source>
        <dbReference type="ARBA" id="ARBA00022448"/>
    </source>
</evidence>
<evidence type="ECO:0000256" key="6">
    <source>
        <dbReference type="ARBA" id="ARBA00023136"/>
    </source>
</evidence>